<protein>
    <submittedName>
        <fullName evidence="2">Uncharacterized protein</fullName>
    </submittedName>
</protein>
<evidence type="ECO:0000313" key="3">
    <source>
        <dbReference type="Proteomes" id="UP000318313"/>
    </source>
</evidence>
<reference evidence="2 3" key="1">
    <citation type="submission" date="2019-03" db="EMBL/GenBank/DDBJ databases">
        <title>Deep-cultivation of Planctomycetes and their phenomic and genomic characterization uncovers novel biology.</title>
        <authorList>
            <person name="Wiegand S."/>
            <person name="Jogler M."/>
            <person name="Boedeker C."/>
            <person name="Pinto D."/>
            <person name="Vollmers J."/>
            <person name="Rivas-Marin E."/>
            <person name="Kohn T."/>
            <person name="Peeters S.H."/>
            <person name="Heuer A."/>
            <person name="Rast P."/>
            <person name="Oberbeckmann S."/>
            <person name="Bunk B."/>
            <person name="Jeske O."/>
            <person name="Meyerdierks A."/>
            <person name="Storesund J.E."/>
            <person name="Kallscheuer N."/>
            <person name="Luecker S."/>
            <person name="Lage O.M."/>
            <person name="Pohl T."/>
            <person name="Merkel B.J."/>
            <person name="Hornburger P."/>
            <person name="Mueller R.-W."/>
            <person name="Bruemmer F."/>
            <person name="Labrenz M."/>
            <person name="Spormann A.M."/>
            <person name="Op den Camp H."/>
            <person name="Overmann J."/>
            <person name="Amann R."/>
            <person name="Jetten M.S.M."/>
            <person name="Mascher T."/>
            <person name="Medema M.H."/>
            <person name="Devos D.P."/>
            <person name="Kaster A.-K."/>
            <person name="Ovreas L."/>
            <person name="Rohde M."/>
            <person name="Galperin M.Y."/>
            <person name="Jogler C."/>
        </authorList>
    </citation>
    <scope>NUCLEOTIDE SEQUENCE [LARGE SCALE GENOMIC DNA]</scope>
    <source>
        <strain evidence="2 3">Enr17</strain>
    </source>
</reference>
<evidence type="ECO:0000256" key="1">
    <source>
        <dbReference type="SAM" id="MobiDB-lite"/>
    </source>
</evidence>
<keyword evidence="3" id="KW-1185">Reference proteome</keyword>
<organism evidence="2 3">
    <name type="scientific">Gimesia fumaroli</name>
    <dbReference type="NCBI Taxonomy" id="2527976"/>
    <lineage>
        <taxon>Bacteria</taxon>
        <taxon>Pseudomonadati</taxon>
        <taxon>Planctomycetota</taxon>
        <taxon>Planctomycetia</taxon>
        <taxon>Planctomycetales</taxon>
        <taxon>Planctomycetaceae</taxon>
        <taxon>Gimesia</taxon>
    </lineage>
</organism>
<sequence length="71" mass="7921">MREFSELTAKTSNQSEKAGLESDEFSFPVYEMILTCVGLRNLADLSRSSGYVSRADSFLTADNRWAGVLNH</sequence>
<dbReference type="KEGG" id="gfm:Enr17x_08670"/>
<dbReference type="Proteomes" id="UP000318313">
    <property type="component" value="Chromosome"/>
</dbReference>
<proteinExistence type="predicted"/>
<name>A0A518I6Z4_9PLAN</name>
<dbReference type="AlphaFoldDB" id="A0A518I6Z4"/>
<feature type="region of interest" description="Disordered" evidence="1">
    <location>
        <begin position="1"/>
        <end position="21"/>
    </location>
</feature>
<accession>A0A518I6Z4</accession>
<dbReference type="EMBL" id="CP037452">
    <property type="protein sequence ID" value="QDV48853.1"/>
    <property type="molecule type" value="Genomic_DNA"/>
</dbReference>
<evidence type="ECO:0000313" key="2">
    <source>
        <dbReference type="EMBL" id="QDV48853.1"/>
    </source>
</evidence>
<gene>
    <name evidence="2" type="ORF">Enr17x_08670</name>
</gene>